<evidence type="ECO:0000313" key="5">
    <source>
        <dbReference type="EnsemblMetazoa" id="PHUM206400-PA"/>
    </source>
</evidence>
<feature type="transmembrane region" description="Helical" evidence="1">
    <location>
        <begin position="672"/>
        <end position="693"/>
    </location>
</feature>
<feature type="transmembrane region" description="Helical" evidence="1">
    <location>
        <begin position="311"/>
        <end position="331"/>
    </location>
</feature>
<gene>
    <name evidence="5" type="primary">8237334</name>
    <name evidence="4" type="ORF">Phum_PHUM206400</name>
</gene>
<dbReference type="CTD" id="8237334"/>
<dbReference type="eggNOG" id="KOG3700">
    <property type="taxonomic scope" value="Eukaryota"/>
</dbReference>
<dbReference type="EMBL" id="AAZO01002390">
    <property type="status" value="NOT_ANNOTATED_CDS"/>
    <property type="molecule type" value="Genomic_DNA"/>
</dbReference>
<dbReference type="Proteomes" id="UP000009046">
    <property type="component" value="Unassembled WGS sequence"/>
</dbReference>
<dbReference type="GO" id="GO:0016747">
    <property type="term" value="F:acyltransferase activity, transferring groups other than amino-acyl groups"/>
    <property type="evidence" value="ECO:0007669"/>
    <property type="project" value="InterPro"/>
</dbReference>
<accession>E0VHD6</accession>
<feature type="transmembrane region" description="Helical" evidence="1">
    <location>
        <begin position="533"/>
        <end position="550"/>
    </location>
</feature>
<feature type="signal peptide" evidence="2">
    <location>
        <begin position="1"/>
        <end position="18"/>
    </location>
</feature>
<feature type="transmembrane region" description="Helical" evidence="1">
    <location>
        <begin position="351"/>
        <end position="371"/>
    </location>
</feature>
<dbReference type="InterPro" id="IPR052728">
    <property type="entry name" value="O2_lipid_transport_reg"/>
</dbReference>
<dbReference type="OrthoDB" id="4794873at2759"/>
<keyword evidence="1" id="KW-0812">Transmembrane</keyword>
<feature type="transmembrane region" description="Helical" evidence="1">
    <location>
        <begin position="477"/>
        <end position="495"/>
    </location>
</feature>
<feature type="transmembrane region" description="Helical" evidence="1">
    <location>
        <begin position="562"/>
        <end position="579"/>
    </location>
</feature>
<dbReference type="InterPro" id="IPR006621">
    <property type="entry name" value="Nose-resist-to-fluoxetine_N"/>
</dbReference>
<dbReference type="EMBL" id="DS235169">
    <property type="protein sequence ID" value="EEB12792.1"/>
    <property type="molecule type" value="Genomic_DNA"/>
</dbReference>
<organism>
    <name type="scientific">Pediculus humanus subsp. corporis</name>
    <name type="common">Body louse</name>
    <dbReference type="NCBI Taxonomy" id="121224"/>
    <lineage>
        <taxon>Eukaryota</taxon>
        <taxon>Metazoa</taxon>
        <taxon>Ecdysozoa</taxon>
        <taxon>Arthropoda</taxon>
        <taxon>Hexapoda</taxon>
        <taxon>Insecta</taxon>
        <taxon>Pterygota</taxon>
        <taxon>Neoptera</taxon>
        <taxon>Paraneoptera</taxon>
        <taxon>Psocodea</taxon>
        <taxon>Troctomorpha</taxon>
        <taxon>Phthiraptera</taxon>
        <taxon>Anoplura</taxon>
        <taxon>Pediculidae</taxon>
        <taxon>Pediculus</taxon>
    </lineage>
</organism>
<dbReference type="KEGG" id="phu:Phum_PHUM206400"/>
<dbReference type="HOGENOM" id="CLU_007874_2_2_1"/>
<dbReference type="InParanoid" id="E0VHD6"/>
<dbReference type="Pfam" id="PF20146">
    <property type="entry name" value="NRF"/>
    <property type="match status" value="1"/>
</dbReference>
<keyword evidence="6" id="KW-1185">Reference proteome</keyword>
<keyword evidence="1" id="KW-1133">Transmembrane helix</keyword>
<feature type="transmembrane region" description="Helical" evidence="1">
    <location>
        <begin position="391"/>
        <end position="409"/>
    </location>
</feature>
<evidence type="ECO:0000256" key="2">
    <source>
        <dbReference type="SAM" id="SignalP"/>
    </source>
</evidence>
<name>E0VHD6_PEDHC</name>
<dbReference type="PANTHER" id="PTHR11161">
    <property type="entry name" value="O-ACYLTRANSFERASE"/>
    <property type="match status" value="1"/>
</dbReference>
<keyword evidence="1" id="KW-0472">Membrane</keyword>
<dbReference type="PANTHER" id="PTHR11161:SF4">
    <property type="entry name" value="DROP DEAD"/>
    <property type="match status" value="1"/>
</dbReference>
<feature type="chain" id="PRO_5014570103" description="Nose resistant-to-fluoxetine protein N-terminal domain-containing protein" evidence="2">
    <location>
        <begin position="19"/>
        <end position="700"/>
    </location>
</feature>
<dbReference type="GeneID" id="8237334"/>
<dbReference type="AlphaFoldDB" id="E0VHD6"/>
<dbReference type="OMA" id="CQVRDQR"/>
<evidence type="ECO:0000259" key="3">
    <source>
        <dbReference type="SMART" id="SM00703"/>
    </source>
</evidence>
<protein>
    <recommendedName>
        <fullName evidence="3">Nose resistant-to-fluoxetine protein N-terminal domain-containing protein</fullName>
    </recommendedName>
</protein>
<reference evidence="4" key="2">
    <citation type="submission" date="2007-04" db="EMBL/GenBank/DDBJ databases">
        <title>The genome of the human body louse.</title>
        <authorList>
            <consortium name="The Human Body Louse Genome Consortium"/>
            <person name="Kirkness E."/>
            <person name="Walenz B."/>
            <person name="Hass B."/>
            <person name="Bruggner R."/>
            <person name="Strausberg R."/>
        </authorList>
    </citation>
    <scope>NUCLEOTIDE SEQUENCE</scope>
    <source>
        <strain evidence="4">USDA</strain>
    </source>
</reference>
<evidence type="ECO:0000313" key="4">
    <source>
        <dbReference type="EMBL" id="EEB12792.1"/>
    </source>
</evidence>
<dbReference type="Pfam" id="PF01757">
    <property type="entry name" value="Acyl_transf_3"/>
    <property type="match status" value="1"/>
</dbReference>
<evidence type="ECO:0000256" key="1">
    <source>
        <dbReference type="SAM" id="Phobius"/>
    </source>
</evidence>
<feature type="transmembrane region" description="Helical" evidence="1">
    <location>
        <begin position="238"/>
        <end position="261"/>
    </location>
</feature>
<proteinExistence type="predicted"/>
<reference evidence="4" key="1">
    <citation type="submission" date="2007-04" db="EMBL/GenBank/DDBJ databases">
        <title>Annotation of Pediculus humanus corporis strain USDA.</title>
        <authorList>
            <person name="Kirkness E."/>
            <person name="Hannick L."/>
            <person name="Hass B."/>
            <person name="Bruggner R."/>
            <person name="Lawson D."/>
            <person name="Bidwell S."/>
            <person name="Joardar V."/>
            <person name="Caler E."/>
            <person name="Walenz B."/>
            <person name="Inman J."/>
            <person name="Schobel S."/>
            <person name="Galinsky K."/>
            <person name="Amedeo P."/>
            <person name="Strausberg R."/>
        </authorList>
    </citation>
    <scope>NUCLEOTIDE SEQUENCE</scope>
    <source>
        <strain evidence="4">USDA</strain>
    </source>
</reference>
<sequence>MKVLIFPIFLLFTFESNGYDEKTGLQTQYWQYVSLNGSSPLLFHGDNYREEYQKELISSRLLSVMPPFALTNVKNLKCRQDSEKFLNDLNKFDLWAVKMYDSSGKIPSGLLNGNINQFGDFDQCLNIMEPSLNIKGKYCLAYFQLKQIEGEPTSNDINNIFKLLQSHFFFKSELTDPGHRVPRFSTLNWGLCIPNSCSSDDVEIHLKSLAERYSNGTGFDVEVKVEEEMCQENKKFQFSVSFLIASCLLSFVVIITIVATLNDVFFTPKQTHDTISLECFLNCFSLKRNIKTLFNFSRSSDDIQSVHGIRMINAIMLVLCHKSMAMFFIPYSNRTSMVEKLSQPWSIIARIASLYTDSFIMISGLLTSYSFVKTLNKTGKLNLKSEYLNRLIRIVPPLAAIILLSTFIIPELGSGPQWNSTVSHHADKCKKNWWKNLLFIHNYFGFENMCLTHTHHMGIDTQLFFISPIFIYLLYKWPIFGISSLIGVGAISTFARYKATIDKNLSIFIYPGISIRQMFDTANYSYIIPFHRLTSYVTGILLGYVLRKYGKEFKMKSSHLRLGWTVMFSLLSYVFTKAYEMNNLGYKNDEAGIYAALAPMTWSFFMAWIIFVTEIGFGGSFGKFISSKYFLIWTKLSYSVYLTQFPVFFFNVGMQKYSQQYTIFLLANFLEYLSIIIASILLTLLFDVPFVNLKKILIRR</sequence>
<reference evidence="5" key="3">
    <citation type="submission" date="2021-02" db="UniProtKB">
        <authorList>
            <consortium name="EnsemblMetazoa"/>
        </authorList>
    </citation>
    <scope>IDENTIFICATION</scope>
    <source>
        <strain evidence="5">USDA</strain>
    </source>
</reference>
<dbReference type="RefSeq" id="XP_002425530.1">
    <property type="nucleotide sequence ID" value="XM_002425485.1"/>
</dbReference>
<feature type="domain" description="Nose resistant-to-fluoxetine protein N-terminal" evidence="3">
    <location>
        <begin position="75"/>
        <end position="232"/>
    </location>
</feature>
<dbReference type="EnsemblMetazoa" id="PHUM206400-RA">
    <property type="protein sequence ID" value="PHUM206400-PA"/>
    <property type="gene ID" value="PHUM206400"/>
</dbReference>
<dbReference type="SMART" id="SM00703">
    <property type="entry name" value="NRF"/>
    <property type="match status" value="1"/>
</dbReference>
<keyword evidence="2" id="KW-0732">Signal</keyword>
<dbReference type="InterPro" id="IPR002656">
    <property type="entry name" value="Acyl_transf_3_dom"/>
</dbReference>
<dbReference type="VEuPathDB" id="VectorBase:PHUM206400"/>
<feature type="transmembrane region" description="Helical" evidence="1">
    <location>
        <begin position="629"/>
        <end position="652"/>
    </location>
</feature>
<evidence type="ECO:0000313" key="6">
    <source>
        <dbReference type="Proteomes" id="UP000009046"/>
    </source>
</evidence>
<feature type="transmembrane region" description="Helical" evidence="1">
    <location>
        <begin position="591"/>
        <end position="617"/>
    </location>
</feature>